<evidence type="ECO:0000256" key="1">
    <source>
        <dbReference type="SAM" id="MobiDB-lite"/>
    </source>
</evidence>
<dbReference type="InterPro" id="IPR012337">
    <property type="entry name" value="RNaseH-like_sf"/>
</dbReference>
<reference evidence="3 4" key="1">
    <citation type="submission" date="2012-05" db="EMBL/GenBank/DDBJ databases">
        <title>Finished chromosome of genome of Chamaesiphon sp. PCC 6605.</title>
        <authorList>
            <consortium name="US DOE Joint Genome Institute"/>
            <person name="Gugger M."/>
            <person name="Coursin T."/>
            <person name="Rippka R."/>
            <person name="Tandeau De Marsac N."/>
            <person name="Huntemann M."/>
            <person name="Wei C.-L."/>
            <person name="Han J."/>
            <person name="Detter J.C."/>
            <person name="Han C."/>
            <person name="Tapia R."/>
            <person name="Chen A."/>
            <person name="Kyrpides N."/>
            <person name="Mavromatis K."/>
            <person name="Markowitz V."/>
            <person name="Szeto E."/>
            <person name="Ivanova N."/>
            <person name="Pagani I."/>
            <person name="Pati A."/>
            <person name="Goodwin L."/>
            <person name="Nordberg H.P."/>
            <person name="Cantor M.N."/>
            <person name="Hua S.X."/>
            <person name="Woyke T."/>
            <person name="Kerfeld C.A."/>
        </authorList>
    </citation>
    <scope>NUCLEOTIDE SEQUENCE [LARGE SCALE GENOMIC DNA]</scope>
    <source>
        <strain evidence="4">ATCC 27169 / PCC 6605</strain>
    </source>
</reference>
<dbReference type="KEGG" id="cmp:Cha6605_3428"/>
<dbReference type="Pfam" id="PF09299">
    <property type="entry name" value="Mu-transpos_C"/>
    <property type="match status" value="1"/>
</dbReference>
<dbReference type="PATRIC" id="fig|1173020.3.peg.3938"/>
<dbReference type="HOGENOM" id="CLU_019011_1_1_3"/>
<proteinExistence type="predicted"/>
<dbReference type="eggNOG" id="COG2801">
    <property type="taxonomic scope" value="Bacteria"/>
</dbReference>
<dbReference type="SUPFAM" id="SSF53098">
    <property type="entry name" value="Ribonuclease H-like"/>
    <property type="match status" value="1"/>
</dbReference>
<dbReference type="EMBL" id="CP003600">
    <property type="protein sequence ID" value="AFY94422.1"/>
    <property type="molecule type" value="Genomic_DNA"/>
</dbReference>
<dbReference type="InterPro" id="IPR015378">
    <property type="entry name" value="Transposase-like_Mu_C"/>
</dbReference>
<dbReference type="OrthoDB" id="501284at2"/>
<feature type="compositionally biased region" description="Polar residues" evidence="1">
    <location>
        <begin position="719"/>
        <end position="730"/>
    </location>
</feature>
<evidence type="ECO:0000313" key="3">
    <source>
        <dbReference type="EMBL" id="AFY94422.1"/>
    </source>
</evidence>
<dbReference type="STRING" id="1173020.Cha6605_3428"/>
<dbReference type="InterPro" id="IPR001584">
    <property type="entry name" value="Integrase_cat-core"/>
</dbReference>
<gene>
    <name evidence="3" type="ORF">Cha6605_3428</name>
</gene>
<dbReference type="InterPro" id="IPR036397">
    <property type="entry name" value="RNaseH_sf"/>
</dbReference>
<organism evidence="3 4">
    <name type="scientific">Chamaesiphon minutus (strain ATCC 27169 / PCC 6605)</name>
    <dbReference type="NCBI Taxonomy" id="1173020"/>
    <lineage>
        <taxon>Bacteria</taxon>
        <taxon>Bacillati</taxon>
        <taxon>Cyanobacteriota</taxon>
        <taxon>Cyanophyceae</taxon>
        <taxon>Gomontiellales</taxon>
        <taxon>Chamaesiphonaceae</taxon>
        <taxon>Chamaesiphon</taxon>
    </lineage>
</organism>
<dbReference type="Proteomes" id="UP000010366">
    <property type="component" value="Chromosome"/>
</dbReference>
<dbReference type="PROSITE" id="PS50994">
    <property type="entry name" value="INTEGRASE"/>
    <property type="match status" value="1"/>
</dbReference>
<dbReference type="GO" id="GO:0003676">
    <property type="term" value="F:nucleic acid binding"/>
    <property type="evidence" value="ECO:0007669"/>
    <property type="project" value="InterPro"/>
</dbReference>
<feature type="compositionally biased region" description="Basic and acidic residues" evidence="1">
    <location>
        <begin position="682"/>
        <end position="718"/>
    </location>
</feature>
<sequence length="748" mass="86353">MQVHLFVNNLVEWISEDGKNQIDRILWIDEGYEVAFLINIYEEKSLPRQVFINEIEACIKSSAAIIIKKDPWVLIVLEEELSSKDKILRDAAWRIISSIVTQEPPIYERNQRGSLVLKLIEDHNTTRSSSEVEGKLTKKTVYKYLKRYWQRGKNINALLPDYKNSGGKGKQKLAGDVKRGRPRKYANDPEIGIGVNVTEETKMTFRVAISQFYHTSEKRSLVAAYEKMIQEYYSEEDLSNYDDLHGSIAMQDRIPSLVQFKYWYDLEHGQNVEKKISTRIGKREYLQNYRPITGNSTAEVTGPGSRYQVDATVGDVYLVSSYNRKWIIGRPVIYVVIDVFSRMITGVYVGLEGPSWLGMMMALANMAMDKVEYCRQYGIDISEDDWPCHHLPDAILGDRGELISKNANIVTQNLNIKIENAAPFRPDWKGIVERRFRIINEKVKPFIPGAVDIDFNQRGGRDYRLDSKLDLDQFTQIIIRMILHHNNQHMLKDYPRTVEMIADEVLPIPAQLWKWGIIHCSGRLRTLDPDIIKLNLMPRGNATITEKGIKFKGIYYTCDRADKEMWLSNARAGSLSRAEKKLEVSYDPRKTDYIYIPAQDGRSFTQCILIAPDSKYKSHNFYDVGYLFAEEELQRQKSANRELPQTIDLNKEIEKIVDRAVDMTNAVQDPTMSKLARTSAIRDNRSIEKENRREEESFDLSPKEKDSSKILSKTDPDKSSSISPQPSLKPNYTDLLRAKREKNKRGKN</sequence>
<dbReference type="Gene3D" id="3.30.420.10">
    <property type="entry name" value="Ribonuclease H-like superfamily/Ribonuclease H"/>
    <property type="match status" value="1"/>
</dbReference>
<name>K9UH46_CHAP6</name>
<feature type="domain" description="Integrase catalytic" evidence="2">
    <location>
        <begin position="299"/>
        <end position="517"/>
    </location>
</feature>
<feature type="compositionally biased region" description="Basic residues" evidence="1">
    <location>
        <begin position="739"/>
        <end position="748"/>
    </location>
</feature>
<dbReference type="RefSeq" id="WP_015160553.1">
    <property type="nucleotide sequence ID" value="NC_019697.1"/>
</dbReference>
<evidence type="ECO:0000259" key="2">
    <source>
        <dbReference type="PROSITE" id="PS50994"/>
    </source>
</evidence>
<keyword evidence="4" id="KW-1185">Reference proteome</keyword>
<protein>
    <submittedName>
        <fullName evidence="3">Integrase family protein</fullName>
    </submittedName>
</protein>
<dbReference type="AlphaFoldDB" id="K9UH46"/>
<feature type="region of interest" description="Disordered" evidence="1">
    <location>
        <begin position="682"/>
        <end position="748"/>
    </location>
</feature>
<dbReference type="GO" id="GO:0015074">
    <property type="term" value="P:DNA integration"/>
    <property type="evidence" value="ECO:0007669"/>
    <property type="project" value="InterPro"/>
</dbReference>
<accession>K9UH46</accession>
<evidence type="ECO:0000313" key="4">
    <source>
        <dbReference type="Proteomes" id="UP000010366"/>
    </source>
</evidence>